<organism evidence="4 5">
    <name type="scientific">Lolium multiflorum</name>
    <name type="common">Italian ryegrass</name>
    <name type="synonym">Lolium perenne subsp. multiflorum</name>
    <dbReference type="NCBI Taxonomy" id="4521"/>
    <lineage>
        <taxon>Eukaryota</taxon>
        <taxon>Viridiplantae</taxon>
        <taxon>Streptophyta</taxon>
        <taxon>Embryophyta</taxon>
        <taxon>Tracheophyta</taxon>
        <taxon>Spermatophyta</taxon>
        <taxon>Magnoliopsida</taxon>
        <taxon>Liliopsida</taxon>
        <taxon>Poales</taxon>
        <taxon>Poaceae</taxon>
        <taxon>BOP clade</taxon>
        <taxon>Pooideae</taxon>
        <taxon>Poodae</taxon>
        <taxon>Poeae</taxon>
        <taxon>Poeae Chloroplast Group 2 (Poeae type)</taxon>
        <taxon>Loliodinae</taxon>
        <taxon>Loliinae</taxon>
        <taxon>Lolium</taxon>
    </lineage>
</organism>
<name>A0AAD8X1K3_LOLMU</name>
<gene>
    <name evidence="4" type="ORF">QYE76_047011</name>
</gene>
<evidence type="ECO:0000313" key="4">
    <source>
        <dbReference type="EMBL" id="KAK1686163.1"/>
    </source>
</evidence>
<comment type="caution">
    <text evidence="4">The sequence shown here is derived from an EMBL/GenBank/DDBJ whole genome shotgun (WGS) entry which is preliminary data.</text>
</comment>
<keyword evidence="2" id="KW-1133">Transmembrane helix</keyword>
<proteinExistence type="predicted"/>
<reference evidence="4" key="1">
    <citation type="submission" date="2023-07" db="EMBL/GenBank/DDBJ databases">
        <title>A chromosome-level genome assembly of Lolium multiflorum.</title>
        <authorList>
            <person name="Chen Y."/>
            <person name="Copetti D."/>
            <person name="Kolliker R."/>
            <person name="Studer B."/>
        </authorList>
    </citation>
    <scope>NUCLEOTIDE SEQUENCE</scope>
    <source>
        <strain evidence="4">02402/16</strain>
        <tissue evidence="4">Leaf</tissue>
    </source>
</reference>
<feature type="transmembrane region" description="Helical" evidence="2">
    <location>
        <begin position="380"/>
        <end position="402"/>
    </location>
</feature>
<keyword evidence="2" id="KW-0812">Transmembrane</keyword>
<evidence type="ECO:0000313" key="5">
    <source>
        <dbReference type="Proteomes" id="UP001231189"/>
    </source>
</evidence>
<dbReference type="AlphaFoldDB" id="A0AAD8X1K3"/>
<dbReference type="Pfam" id="PF04578">
    <property type="entry name" value="DUF594"/>
    <property type="match status" value="1"/>
</dbReference>
<evidence type="ECO:0000256" key="1">
    <source>
        <dbReference type="SAM" id="MobiDB-lite"/>
    </source>
</evidence>
<protein>
    <recommendedName>
        <fullName evidence="3">DUF4220 domain-containing protein</fullName>
    </recommendedName>
</protein>
<dbReference type="Pfam" id="PF13968">
    <property type="entry name" value="DUF4220"/>
    <property type="match status" value="1"/>
</dbReference>
<keyword evidence="2" id="KW-0472">Membrane</keyword>
<accession>A0AAD8X1K3</accession>
<feature type="domain" description="DUF4220" evidence="3">
    <location>
        <begin position="80"/>
        <end position="445"/>
    </location>
</feature>
<dbReference type="PANTHER" id="PTHR31325">
    <property type="entry name" value="OS01G0798800 PROTEIN-RELATED"/>
    <property type="match status" value="1"/>
</dbReference>
<feature type="transmembrane region" description="Helical" evidence="2">
    <location>
        <begin position="348"/>
        <end position="368"/>
    </location>
</feature>
<feature type="region of interest" description="Disordered" evidence="1">
    <location>
        <begin position="205"/>
        <end position="246"/>
    </location>
</feature>
<dbReference type="InterPro" id="IPR007658">
    <property type="entry name" value="DUF594"/>
</dbReference>
<evidence type="ECO:0000259" key="3">
    <source>
        <dbReference type="Pfam" id="PF13968"/>
    </source>
</evidence>
<evidence type="ECO:0000256" key="2">
    <source>
        <dbReference type="SAM" id="Phobius"/>
    </source>
</evidence>
<sequence length="742" mass="83914">MRRLGPVHSVLHATINLGAQVEIGSNNTEQTKTPSYWGKIWNERDIQVMVLLSLALQLFLLFAGNVRRRRRVVWLRTLVWLAYLAAYAVAVFAIGLFSQYENKYKLRSLESFEHLHTLTMPFLWAPFLLLHLGGPDTITAFSIEDNNLWTRQLINLAFQLSLALYVFWKSFDLLDSQLLAVAVPLFVAGIIKYGERIWALKSGSRDGLDCGTKKKAPLREPPFGDGTRVEPPPSATVESWHKSGSRDSFDYRTMKEGQHPLGDGTRVDPPPGTAVETRALKTALLCRGLLVGRTLKQLGGSGAAIEVIEALKRSDPTEVKLEFVLTELGMIYDMLYTKAMVLQSWTGIMVRCVTLVAIVVAFVLFWVNQHLHAHRTTNAAITYTLFVAAISVEVYSIFMLIASPWTRARTKGSTVLCWLSHKLVYCFPSQRLATPSMGQFNLTDYSLSKKSTPKFISMASEALGLDEFWRNFWHVNYVEDHNILDYIMGLFNTDPEYGFREQSQLLHRDNVYRLKSLLELPFEYALVCLHMFTDIHLSALVGGGSEDGKLRTLVAECRKLSQYVMYLMAVYPSMLSIDITTEDLFFRNDGIAQDLPSLLGEWVKREHDNKEKADVLHKYAEELTRQGIGTSSPFESVRSEQSLMEMKEVWARLLIYAAGKFRIELHARQLGNGVELLTVVGTLMIHSGLGNMGKKIKLSASTETSMSIMPAEKSVYAFEFLENQDHKLYVLPWKSLDMHGAP</sequence>
<feature type="transmembrane region" description="Helical" evidence="2">
    <location>
        <begin position="78"/>
        <end position="100"/>
    </location>
</feature>
<dbReference type="Proteomes" id="UP001231189">
    <property type="component" value="Unassembled WGS sequence"/>
</dbReference>
<dbReference type="InterPro" id="IPR025315">
    <property type="entry name" value="DUF4220"/>
</dbReference>
<feature type="transmembrane region" description="Helical" evidence="2">
    <location>
        <begin position="46"/>
        <end position="66"/>
    </location>
</feature>
<keyword evidence="5" id="KW-1185">Reference proteome</keyword>
<dbReference type="EMBL" id="JAUUTY010000002">
    <property type="protein sequence ID" value="KAK1686163.1"/>
    <property type="molecule type" value="Genomic_DNA"/>
</dbReference>